<dbReference type="EMBL" id="UGKR01000001">
    <property type="protein sequence ID" value="STS86292.1"/>
    <property type="molecule type" value="Genomic_DNA"/>
</dbReference>
<accession>A0A7H4M7J2</accession>
<gene>
    <name evidence="2" type="ORF">NCTC9177_00044</name>
</gene>
<comment type="caution">
    <text evidence="2">The sequence shown here is derived from an EMBL/GenBank/DDBJ whole genome shotgun (WGS) entry which is preliminary data.</text>
</comment>
<feature type="compositionally biased region" description="Low complexity" evidence="1">
    <location>
        <begin position="1"/>
        <end position="13"/>
    </location>
</feature>
<protein>
    <submittedName>
        <fullName evidence="2">DNA-binding protein</fullName>
    </submittedName>
</protein>
<name>A0A7H4M7J2_KLEVA</name>
<dbReference type="Proteomes" id="UP000254545">
    <property type="component" value="Unassembled WGS sequence"/>
</dbReference>
<feature type="region of interest" description="Disordered" evidence="1">
    <location>
        <begin position="1"/>
        <end position="20"/>
    </location>
</feature>
<proteinExistence type="predicted"/>
<dbReference type="AlphaFoldDB" id="A0A7H4M7J2"/>
<sequence>MSVTESKAKTSVKTSKKNVKPAEAAALKEALEAAQIELVPLSALI</sequence>
<evidence type="ECO:0000256" key="1">
    <source>
        <dbReference type="SAM" id="MobiDB-lite"/>
    </source>
</evidence>
<organism evidence="2 3">
    <name type="scientific">Klebsiella variicola</name>
    <dbReference type="NCBI Taxonomy" id="244366"/>
    <lineage>
        <taxon>Bacteria</taxon>
        <taxon>Pseudomonadati</taxon>
        <taxon>Pseudomonadota</taxon>
        <taxon>Gammaproteobacteria</taxon>
        <taxon>Enterobacterales</taxon>
        <taxon>Enterobacteriaceae</taxon>
        <taxon>Klebsiella/Raoultella group</taxon>
        <taxon>Klebsiella</taxon>
        <taxon>Klebsiella pneumoniae complex</taxon>
    </lineage>
</organism>
<evidence type="ECO:0000313" key="2">
    <source>
        <dbReference type="EMBL" id="STS86292.1"/>
    </source>
</evidence>
<evidence type="ECO:0000313" key="3">
    <source>
        <dbReference type="Proteomes" id="UP000254545"/>
    </source>
</evidence>
<keyword evidence="2" id="KW-0238">DNA-binding</keyword>
<dbReference type="GO" id="GO:0003677">
    <property type="term" value="F:DNA binding"/>
    <property type="evidence" value="ECO:0007669"/>
    <property type="project" value="UniProtKB-KW"/>
</dbReference>
<reference evidence="2 3" key="1">
    <citation type="submission" date="2018-06" db="EMBL/GenBank/DDBJ databases">
        <authorList>
            <consortium name="Pathogen Informatics"/>
            <person name="Doyle S."/>
        </authorList>
    </citation>
    <scope>NUCLEOTIDE SEQUENCE [LARGE SCALE GENOMIC DNA]</scope>
    <source>
        <strain evidence="2 3">NCTC9177</strain>
    </source>
</reference>